<dbReference type="InterPro" id="IPR010076">
    <property type="entry name" value="BioH"/>
</dbReference>
<dbReference type="RefSeq" id="WP_331689353.1">
    <property type="nucleotide sequence ID" value="NZ_JAZHBN010000003.1"/>
</dbReference>
<dbReference type="InterPro" id="IPR029058">
    <property type="entry name" value="AB_hydrolase_fold"/>
</dbReference>
<dbReference type="PANTHER" id="PTHR43194">
    <property type="entry name" value="HYDROLASE ALPHA/BETA FOLD FAMILY"/>
    <property type="match status" value="1"/>
</dbReference>
<comment type="caution">
    <text evidence="6">The sequence shown here is derived from an EMBL/GenBank/DDBJ whole genome shotgun (WGS) entry which is preliminary data.</text>
</comment>
<keyword evidence="7" id="KW-1185">Reference proteome</keyword>
<keyword evidence="2" id="KW-0963">Cytoplasm</keyword>
<feature type="domain" description="AB hydrolase-1" evidence="5">
    <location>
        <begin position="19"/>
        <end position="251"/>
    </location>
</feature>
<evidence type="ECO:0000256" key="2">
    <source>
        <dbReference type="ARBA" id="ARBA00022490"/>
    </source>
</evidence>
<dbReference type="Pfam" id="PF12697">
    <property type="entry name" value="Abhydrolase_6"/>
    <property type="match status" value="1"/>
</dbReference>
<reference evidence="6 7" key="1">
    <citation type="submission" date="2024-01" db="EMBL/GenBank/DDBJ databases">
        <title>Novel species of the genus Luteimonas isolated from rivers.</title>
        <authorList>
            <person name="Lu H."/>
        </authorList>
    </citation>
    <scope>NUCLEOTIDE SEQUENCE [LARGE SCALE GENOMIC DNA]</scope>
    <source>
        <strain evidence="6 7">FXH3W</strain>
    </source>
</reference>
<gene>
    <name evidence="6" type="primary">bioH</name>
    <name evidence="6" type="ORF">V3390_03000</name>
</gene>
<evidence type="ECO:0000256" key="4">
    <source>
        <dbReference type="ARBA" id="ARBA00022801"/>
    </source>
</evidence>
<evidence type="ECO:0000259" key="5">
    <source>
        <dbReference type="Pfam" id="PF12697"/>
    </source>
</evidence>
<dbReference type="EMBL" id="JAZHBO010000001">
    <property type="protein sequence ID" value="MEF2155200.1"/>
    <property type="molecule type" value="Genomic_DNA"/>
</dbReference>
<keyword evidence="4 6" id="KW-0378">Hydrolase</keyword>
<proteinExistence type="predicted"/>
<evidence type="ECO:0000313" key="6">
    <source>
        <dbReference type="EMBL" id="MEF2155200.1"/>
    </source>
</evidence>
<keyword evidence="1" id="KW-0719">Serine esterase</keyword>
<dbReference type="SUPFAM" id="SSF53474">
    <property type="entry name" value="alpha/beta-Hydrolases"/>
    <property type="match status" value="1"/>
</dbReference>
<dbReference type="InterPro" id="IPR000073">
    <property type="entry name" value="AB_hydrolase_1"/>
</dbReference>
<dbReference type="InterPro" id="IPR050228">
    <property type="entry name" value="Carboxylesterase_BioH"/>
</dbReference>
<dbReference type="GO" id="GO:0090499">
    <property type="term" value="F:pimelyl-[acyl-carrier protein] methyl ester esterase activity"/>
    <property type="evidence" value="ECO:0007669"/>
    <property type="project" value="UniProtKB-EC"/>
</dbReference>
<dbReference type="Proteomes" id="UP001356170">
    <property type="component" value="Unassembled WGS sequence"/>
</dbReference>
<dbReference type="PANTHER" id="PTHR43194:SF5">
    <property type="entry name" value="PIMELOYL-[ACYL-CARRIER PROTEIN] METHYL ESTER ESTERASE"/>
    <property type="match status" value="1"/>
</dbReference>
<dbReference type="NCBIfam" id="TIGR01738">
    <property type="entry name" value="bioH"/>
    <property type="match status" value="1"/>
</dbReference>
<keyword evidence="3" id="KW-0093">Biotin biosynthesis</keyword>
<dbReference type="EC" id="3.1.1.85" evidence="6"/>
<sequence>MSSNTEIAIVTHGSGPLPVVMIHGWAMNSGLMEATAQALSDIATVHCVDLPGHGRSRDCDLPLDPDGAVTAQLGERIGPDALWIGWSMGGLFALAAAQRSQARGLVMLSSTPSFAEREGWPHGLRPSVLTGMRQAVATDARRTVTDFLRLEVLGVTRAHPALQDLEQLAFGHGMPQAHALEQGLDLLEHCDMRARVSRLNVPQLWIGGARDRLVSPDTLTAAAAMAARGESHILAGAGHAAFLSTPDRFNSALRNWIDGNVRI</sequence>
<organism evidence="6 7">
    <name type="scientific">Aquilutibacter rugosus</name>
    <dbReference type="NCBI Taxonomy" id="3115820"/>
    <lineage>
        <taxon>Bacteria</taxon>
        <taxon>Pseudomonadati</taxon>
        <taxon>Pseudomonadota</taxon>
        <taxon>Gammaproteobacteria</taxon>
        <taxon>Lysobacterales</taxon>
        <taxon>Lysobacteraceae</taxon>
        <taxon>Aquilutibacter</taxon>
    </lineage>
</organism>
<evidence type="ECO:0000256" key="1">
    <source>
        <dbReference type="ARBA" id="ARBA00022487"/>
    </source>
</evidence>
<accession>A0ABU7UX95</accession>
<evidence type="ECO:0000313" key="7">
    <source>
        <dbReference type="Proteomes" id="UP001356170"/>
    </source>
</evidence>
<name>A0ABU7UX95_9GAMM</name>
<evidence type="ECO:0000256" key="3">
    <source>
        <dbReference type="ARBA" id="ARBA00022756"/>
    </source>
</evidence>
<dbReference type="Gene3D" id="3.40.50.1820">
    <property type="entry name" value="alpha/beta hydrolase"/>
    <property type="match status" value="1"/>
</dbReference>
<protein>
    <submittedName>
        <fullName evidence="6">Pimeloyl-ACP methyl ester esterase BioH</fullName>
        <ecNumber evidence="6">3.1.1.85</ecNumber>
    </submittedName>
</protein>